<sequence>MSISIDIARKILEASKQRARELRSPVSIAIVDAGGHLVLFERMMSPYGWATGNISIAKASTAVMFNQSTDSVAQWGSSIPGFASSLAEMTHGNFIMAAGGWPIRVNGATVGGIGVSGGNAPGRDDEIARAGLVVVEAPRQAPPQPYVPPQPQQQPSFSGLAPQSPASSFYARGAAPQQPQQTPSYTAPSASYPVQPAPESAPREPNYSENVNYAERPAVSEQKSFPQEQVGQEQYRNEETAKADPFPFQDTTREEQPQAEQPGDQS</sequence>
<feature type="compositionally biased region" description="Pro residues" evidence="1">
    <location>
        <begin position="140"/>
        <end position="152"/>
    </location>
</feature>
<organism evidence="2 3">
    <name type="scientific">Ktedonobacter robiniae</name>
    <dbReference type="NCBI Taxonomy" id="2778365"/>
    <lineage>
        <taxon>Bacteria</taxon>
        <taxon>Bacillati</taxon>
        <taxon>Chloroflexota</taxon>
        <taxon>Ktedonobacteria</taxon>
        <taxon>Ktedonobacterales</taxon>
        <taxon>Ktedonobacteraceae</taxon>
        <taxon>Ktedonobacter</taxon>
    </lineage>
</organism>
<evidence type="ECO:0000313" key="2">
    <source>
        <dbReference type="EMBL" id="GHO52990.1"/>
    </source>
</evidence>
<dbReference type="Pfam" id="PF03928">
    <property type="entry name" value="HbpS-like"/>
    <property type="match status" value="1"/>
</dbReference>
<dbReference type="InterPro" id="IPR005624">
    <property type="entry name" value="PduO/GlcC-like"/>
</dbReference>
<dbReference type="InterPro" id="IPR038084">
    <property type="entry name" value="PduO/GlcC-like_sf"/>
</dbReference>
<keyword evidence="3" id="KW-1185">Reference proteome</keyword>
<dbReference type="SUPFAM" id="SSF143744">
    <property type="entry name" value="GlcG-like"/>
    <property type="match status" value="1"/>
</dbReference>
<evidence type="ECO:0000313" key="3">
    <source>
        <dbReference type="Proteomes" id="UP000654345"/>
    </source>
</evidence>
<feature type="compositionally biased region" description="Polar residues" evidence="1">
    <location>
        <begin position="177"/>
        <end position="189"/>
    </location>
</feature>
<name>A0ABQ3UKR4_9CHLR</name>
<feature type="region of interest" description="Disordered" evidence="1">
    <location>
        <begin position="140"/>
        <end position="266"/>
    </location>
</feature>
<dbReference type="InterPro" id="IPR052517">
    <property type="entry name" value="GlcG_carb_metab_protein"/>
</dbReference>
<comment type="caution">
    <text evidence="2">The sequence shown here is derived from an EMBL/GenBank/DDBJ whole genome shotgun (WGS) entry which is preliminary data.</text>
</comment>
<evidence type="ECO:0000256" key="1">
    <source>
        <dbReference type="SAM" id="MobiDB-lite"/>
    </source>
</evidence>
<dbReference type="RefSeq" id="WP_201369841.1">
    <property type="nucleotide sequence ID" value="NZ_BNJG01000001.1"/>
</dbReference>
<dbReference type="Proteomes" id="UP000654345">
    <property type="component" value="Unassembled WGS sequence"/>
</dbReference>
<gene>
    <name evidence="2" type="ORF">KSB_14650</name>
</gene>
<reference evidence="2 3" key="1">
    <citation type="journal article" date="2021" name="Int. J. Syst. Evol. Microbiol.">
        <title>Reticulibacter mediterranei gen. nov., sp. nov., within the new family Reticulibacteraceae fam. nov., and Ktedonospora formicarum gen. nov., sp. nov., Ktedonobacter robiniae sp. nov., Dictyobacter formicarum sp. nov. and Dictyobacter arantiisoli sp. nov., belonging to the class Ktedonobacteria.</title>
        <authorList>
            <person name="Yabe S."/>
            <person name="Zheng Y."/>
            <person name="Wang C.M."/>
            <person name="Sakai Y."/>
            <person name="Abe K."/>
            <person name="Yokota A."/>
            <person name="Donadio S."/>
            <person name="Cavaletti L."/>
            <person name="Monciardini P."/>
        </authorList>
    </citation>
    <scope>NUCLEOTIDE SEQUENCE [LARGE SCALE GENOMIC DNA]</scope>
    <source>
        <strain evidence="2 3">SOSP1-30</strain>
    </source>
</reference>
<proteinExistence type="predicted"/>
<evidence type="ECO:0008006" key="4">
    <source>
        <dbReference type="Google" id="ProtNLM"/>
    </source>
</evidence>
<dbReference type="EMBL" id="BNJG01000001">
    <property type="protein sequence ID" value="GHO52990.1"/>
    <property type="molecule type" value="Genomic_DNA"/>
</dbReference>
<dbReference type="Gene3D" id="3.30.450.150">
    <property type="entry name" value="Haem-degrading domain"/>
    <property type="match status" value="1"/>
</dbReference>
<feature type="compositionally biased region" description="Polar residues" evidence="1">
    <location>
        <begin position="221"/>
        <end position="234"/>
    </location>
</feature>
<dbReference type="PANTHER" id="PTHR34309:SF1">
    <property type="entry name" value="PROTEIN GLCG"/>
    <property type="match status" value="1"/>
</dbReference>
<accession>A0ABQ3UKR4</accession>
<dbReference type="PANTHER" id="PTHR34309">
    <property type="entry name" value="SLR1406 PROTEIN"/>
    <property type="match status" value="1"/>
</dbReference>
<protein>
    <recommendedName>
        <fullName evidence="4">Heme-binding protein</fullName>
    </recommendedName>
</protein>